<dbReference type="PANTHER" id="PTHR33395">
    <property type="entry name" value="TRANSCRIPTASE, PUTATIVE-RELATED-RELATED"/>
    <property type="match status" value="1"/>
</dbReference>
<dbReference type="SUPFAM" id="SSF56672">
    <property type="entry name" value="DNA/RNA polymerases"/>
    <property type="match status" value="1"/>
</dbReference>
<sequence length="1014" mass="115382">MWPSLRYMVIFSDRNSHRRCRCFFFFLWGAVSFLNCGKLDPLGEGNNSLANTILPTTTGNCQKAKRRAAQTQQGPSTESTIIPNKQFEGRSQGLTCLYTNAQSMGNKQDELQLLAQHHTYDVIGITETWWDDSHHWNLTIEGYNLFHRNRTKGRGGGVALYVKNSYVAEEMQDCNPGNQLESIWIRIKGTGTQKDLVVGVYYRPPSQDEGLDEAFCQQLTKQAQRRNIVVMGDFNYPDICWKTNSAKSTKSNKFLTCLADNFMVQKVEEATRGSATLDLILTNVEDLINTVEVVGSLGASDHVLLQFAIQRNAETKTSQTRILDFKRADFQKMKELLSGILWTPILKNKGVKDGWEFFKSEILKAQMQTVPTKKKNKTSAKKPEWMSKELLTELKLKSDMHKKWKRGEITKEEFKRIANTCREKVRKAKAQNELRLARDIKNNKKGFFAYVGRKRKKKEAIGPLQGEDGVMATGDREKAELLNAFFASVFSQKESHLQPQQHGMDEGLGEIQPQIGKQVVQEHLATLNEFKSPGPDQLHPRVLKELAEVISEPLAIIFESSWRTGEVPEDWRRANVVPIFKKGKKNDPNNYRPVSLTSIPGKILEKIIKEVVCEHLETNAVIANSQHGFTKNKSCQTNLISFFDRVTSWVDTGNAVDVAYLDFSKAFDKVPHNLLANKLVKCGLDKTTVRWICNWLSERTQRVLTNASSSSWKEVTSGVPQGSVLGPVLFNIFINDLDEGLEGTIIKFADDTKLGGIANTPEDRSRIQNDLDRLERWAKTNKMKFNRDKCKILHFGRKNGNQRYRMGDAWLDSSVCEKDLGVLVDNKLNMSQQCDAAAKKANGILACINRGIASRSREVMLPLYSALVRPHLEYCVQFWAPQLKGDVDKLESVQRRATKMIKGLENKPYEERLKELGMFSLQKRRLRGDMIAMYKYVKGSHREEGASLFSAALQTRTRNNGFKLQERRFHLNIRKNFLTVRAVRQWNSLPQTVVEAPSLEAFKQRLDGHLSGVL</sequence>
<dbReference type="InterPro" id="IPR043502">
    <property type="entry name" value="DNA/RNA_pol_sf"/>
</dbReference>
<dbReference type="Pfam" id="PF03372">
    <property type="entry name" value="Exo_endo_phos"/>
    <property type="match status" value="1"/>
</dbReference>
<dbReference type="InterPro" id="IPR005135">
    <property type="entry name" value="Endo/exonuclease/phosphatase"/>
</dbReference>
<evidence type="ECO:0000313" key="2">
    <source>
        <dbReference type="Ensembl" id="ENSACAP00000032690.1"/>
    </source>
</evidence>
<reference evidence="2" key="2">
    <citation type="submission" date="2025-08" db="UniProtKB">
        <authorList>
            <consortium name="Ensembl"/>
        </authorList>
    </citation>
    <scope>IDENTIFICATION</scope>
</reference>
<evidence type="ECO:0000313" key="3">
    <source>
        <dbReference type="Proteomes" id="UP000001646"/>
    </source>
</evidence>
<name>A0A803TBV0_ANOCA</name>
<evidence type="ECO:0000259" key="1">
    <source>
        <dbReference type="PROSITE" id="PS50878"/>
    </source>
</evidence>
<keyword evidence="3" id="KW-1185">Reference proteome</keyword>
<dbReference type="CDD" id="cd01650">
    <property type="entry name" value="RT_nLTR_like"/>
    <property type="match status" value="1"/>
</dbReference>
<dbReference type="Gene3D" id="3.60.10.10">
    <property type="entry name" value="Endonuclease/exonuclease/phosphatase"/>
    <property type="match status" value="1"/>
</dbReference>
<dbReference type="SUPFAM" id="SSF56219">
    <property type="entry name" value="DNase I-like"/>
    <property type="match status" value="1"/>
</dbReference>
<dbReference type="GO" id="GO:0061343">
    <property type="term" value="P:cell adhesion involved in heart morphogenesis"/>
    <property type="evidence" value="ECO:0000318"/>
    <property type="project" value="GO_Central"/>
</dbReference>
<dbReference type="Proteomes" id="UP000001646">
    <property type="component" value="Chromosome 2"/>
</dbReference>
<dbReference type="InterPro" id="IPR036691">
    <property type="entry name" value="Endo/exonu/phosph_ase_sf"/>
</dbReference>
<proteinExistence type="predicted"/>
<reference evidence="2" key="3">
    <citation type="submission" date="2025-09" db="UniProtKB">
        <authorList>
            <consortium name="Ensembl"/>
        </authorList>
    </citation>
    <scope>IDENTIFICATION</scope>
</reference>
<dbReference type="Pfam" id="PF00078">
    <property type="entry name" value="RVT_1"/>
    <property type="match status" value="1"/>
</dbReference>
<dbReference type="GO" id="GO:0031012">
    <property type="term" value="C:extracellular matrix"/>
    <property type="evidence" value="ECO:0000318"/>
    <property type="project" value="GO_Central"/>
</dbReference>
<dbReference type="GeneTree" id="ENSGT01030000234712"/>
<dbReference type="AlphaFoldDB" id="A0A803TBV0"/>
<dbReference type="PROSITE" id="PS50878">
    <property type="entry name" value="RT_POL"/>
    <property type="match status" value="1"/>
</dbReference>
<protein>
    <recommendedName>
        <fullName evidence="1">Reverse transcriptase domain-containing protein</fullName>
    </recommendedName>
</protein>
<dbReference type="InterPro" id="IPR000477">
    <property type="entry name" value="RT_dom"/>
</dbReference>
<organism evidence="2 3">
    <name type="scientific">Anolis carolinensis</name>
    <name type="common">Green anole</name>
    <name type="synonym">American chameleon</name>
    <dbReference type="NCBI Taxonomy" id="28377"/>
    <lineage>
        <taxon>Eukaryota</taxon>
        <taxon>Metazoa</taxon>
        <taxon>Chordata</taxon>
        <taxon>Craniata</taxon>
        <taxon>Vertebrata</taxon>
        <taxon>Euteleostomi</taxon>
        <taxon>Lepidosauria</taxon>
        <taxon>Squamata</taxon>
        <taxon>Bifurcata</taxon>
        <taxon>Unidentata</taxon>
        <taxon>Episquamata</taxon>
        <taxon>Toxicofera</taxon>
        <taxon>Iguania</taxon>
        <taxon>Dactyloidae</taxon>
        <taxon>Anolis</taxon>
    </lineage>
</organism>
<dbReference type="PANTHER" id="PTHR33395:SF22">
    <property type="entry name" value="REVERSE TRANSCRIPTASE DOMAIN-CONTAINING PROTEIN"/>
    <property type="match status" value="1"/>
</dbReference>
<feature type="domain" description="Reverse transcriptase" evidence="1">
    <location>
        <begin position="560"/>
        <end position="815"/>
    </location>
</feature>
<accession>A0A803TBV0</accession>
<dbReference type="GO" id="GO:0003824">
    <property type="term" value="F:catalytic activity"/>
    <property type="evidence" value="ECO:0007669"/>
    <property type="project" value="InterPro"/>
</dbReference>
<dbReference type="InParanoid" id="A0A803TBV0"/>
<dbReference type="GO" id="GO:0007508">
    <property type="term" value="P:larval heart development"/>
    <property type="evidence" value="ECO:0000318"/>
    <property type="project" value="GO_Central"/>
</dbReference>
<dbReference type="Ensembl" id="ENSACAT00000052492.1">
    <property type="protein sequence ID" value="ENSACAP00000032690.1"/>
    <property type="gene ID" value="ENSACAG00000040335.1"/>
</dbReference>
<reference evidence="2 3" key="1">
    <citation type="submission" date="2009-12" db="EMBL/GenBank/DDBJ databases">
        <title>The Genome Sequence of Anolis carolinensis (Green Anole Lizard).</title>
        <authorList>
            <consortium name="The Genome Sequencing Platform"/>
            <person name="Di Palma F."/>
            <person name="Alfoldi J."/>
            <person name="Heiman D."/>
            <person name="Young S."/>
            <person name="Grabherr M."/>
            <person name="Johnson J."/>
            <person name="Lander E.S."/>
            <person name="Lindblad-Toh K."/>
        </authorList>
    </citation>
    <scope>NUCLEOTIDE SEQUENCE [LARGE SCALE GENOMIC DNA]</scope>
    <source>
        <strain evidence="2 3">JBL SC #1</strain>
    </source>
</reference>